<dbReference type="RefSeq" id="WP_084206036.1">
    <property type="nucleotide sequence ID" value="NZ_AP017422.1"/>
</dbReference>
<dbReference type="Pfam" id="PF22200">
    <property type="entry name" value="ExsA_N"/>
    <property type="match status" value="1"/>
</dbReference>
<dbReference type="Pfam" id="PF12833">
    <property type="entry name" value="HTH_18"/>
    <property type="match status" value="1"/>
</dbReference>
<gene>
    <name evidence="5" type="ORF">SAMN05421788_101958</name>
</gene>
<dbReference type="GO" id="GO:0043565">
    <property type="term" value="F:sequence-specific DNA binding"/>
    <property type="evidence" value="ECO:0007669"/>
    <property type="project" value="InterPro"/>
</dbReference>
<dbReference type="OrthoDB" id="4480133at2"/>
<sequence length="291" mass="33305">MNTLRIPQDLFATSSSIQNEGVYVINYQSKATEIVRSKIVLQQHLFSMLVEGHKSVHTAHKHLQINNNQFLLLTSGHYLMTEKMISDAGAYQSILFFFTQQSLTDFFSKHSDAAKCVQSATAIPEQVYAFDKDAFLTNFIQSLIEISSGNARMPQSFYEVKLQELLLYMCHQYPQQMQSVYALASRSEAETEIKQLAENHIESNITVEELAFLCNMSLSTFKRKFLKIYGIPPSKWFLQKRLEHAASLLKMGNMKPAEVYYKVGYENHSSFTHSFKQVFGITPSEYASQTL</sequence>
<dbReference type="STRING" id="477680.SAMN05421788_101958"/>
<dbReference type="InterPro" id="IPR018060">
    <property type="entry name" value="HTH_AraC"/>
</dbReference>
<dbReference type="GO" id="GO:0003700">
    <property type="term" value="F:DNA-binding transcription factor activity"/>
    <property type="evidence" value="ECO:0007669"/>
    <property type="project" value="InterPro"/>
</dbReference>
<dbReference type="InterPro" id="IPR050204">
    <property type="entry name" value="AraC_XylS_family_regulators"/>
</dbReference>
<dbReference type="PANTHER" id="PTHR46796">
    <property type="entry name" value="HTH-TYPE TRANSCRIPTIONAL ACTIVATOR RHAS-RELATED"/>
    <property type="match status" value="1"/>
</dbReference>
<organism evidence="5 6">
    <name type="scientific">Filimonas lacunae</name>
    <dbReference type="NCBI Taxonomy" id="477680"/>
    <lineage>
        <taxon>Bacteria</taxon>
        <taxon>Pseudomonadati</taxon>
        <taxon>Bacteroidota</taxon>
        <taxon>Chitinophagia</taxon>
        <taxon>Chitinophagales</taxon>
        <taxon>Chitinophagaceae</taxon>
        <taxon>Filimonas</taxon>
    </lineage>
</organism>
<dbReference type="KEGG" id="fln:FLA_5574"/>
<dbReference type="SMART" id="SM00342">
    <property type="entry name" value="HTH_ARAC"/>
    <property type="match status" value="1"/>
</dbReference>
<dbReference type="InterPro" id="IPR009057">
    <property type="entry name" value="Homeodomain-like_sf"/>
</dbReference>
<dbReference type="PANTHER" id="PTHR46796:SF6">
    <property type="entry name" value="ARAC SUBFAMILY"/>
    <property type="match status" value="1"/>
</dbReference>
<dbReference type="PRINTS" id="PR00032">
    <property type="entry name" value="HTHARAC"/>
</dbReference>
<keyword evidence="6" id="KW-1185">Reference proteome</keyword>
<dbReference type="AlphaFoldDB" id="A0A173MPC1"/>
<dbReference type="PROSITE" id="PS01124">
    <property type="entry name" value="HTH_ARAC_FAMILY_2"/>
    <property type="match status" value="1"/>
</dbReference>
<keyword evidence="1" id="KW-0805">Transcription regulation</keyword>
<evidence type="ECO:0000313" key="6">
    <source>
        <dbReference type="Proteomes" id="UP000186917"/>
    </source>
</evidence>
<keyword evidence="2 5" id="KW-0238">DNA-binding</keyword>
<protein>
    <submittedName>
        <fullName evidence="5">AraC-type DNA-binding protein</fullName>
    </submittedName>
</protein>
<accession>A0A173MPC1</accession>
<evidence type="ECO:0000259" key="4">
    <source>
        <dbReference type="PROSITE" id="PS01124"/>
    </source>
</evidence>
<evidence type="ECO:0000256" key="3">
    <source>
        <dbReference type="ARBA" id="ARBA00023163"/>
    </source>
</evidence>
<dbReference type="InterPro" id="IPR054015">
    <property type="entry name" value="ExsA-like_N"/>
</dbReference>
<dbReference type="Proteomes" id="UP000186917">
    <property type="component" value="Unassembled WGS sequence"/>
</dbReference>
<keyword evidence="3" id="KW-0804">Transcription</keyword>
<dbReference type="Gene3D" id="1.10.10.60">
    <property type="entry name" value="Homeodomain-like"/>
    <property type="match status" value="2"/>
</dbReference>
<evidence type="ECO:0000256" key="2">
    <source>
        <dbReference type="ARBA" id="ARBA00023125"/>
    </source>
</evidence>
<evidence type="ECO:0000256" key="1">
    <source>
        <dbReference type="ARBA" id="ARBA00023015"/>
    </source>
</evidence>
<name>A0A173MPC1_9BACT</name>
<dbReference type="InterPro" id="IPR020449">
    <property type="entry name" value="Tscrpt_reg_AraC-type_HTH"/>
</dbReference>
<proteinExistence type="predicted"/>
<feature type="domain" description="HTH araC/xylS-type" evidence="4">
    <location>
        <begin position="191"/>
        <end position="289"/>
    </location>
</feature>
<reference evidence="6" key="1">
    <citation type="submission" date="2017-01" db="EMBL/GenBank/DDBJ databases">
        <authorList>
            <person name="Varghese N."/>
            <person name="Submissions S."/>
        </authorList>
    </citation>
    <scope>NUCLEOTIDE SEQUENCE [LARGE SCALE GENOMIC DNA]</scope>
    <source>
        <strain evidence="6">DSM 21054</strain>
    </source>
</reference>
<dbReference type="EMBL" id="FTOR01000001">
    <property type="protein sequence ID" value="SIS74640.1"/>
    <property type="molecule type" value="Genomic_DNA"/>
</dbReference>
<evidence type="ECO:0000313" key="5">
    <source>
        <dbReference type="EMBL" id="SIS74640.1"/>
    </source>
</evidence>
<dbReference type="SUPFAM" id="SSF46689">
    <property type="entry name" value="Homeodomain-like"/>
    <property type="match status" value="2"/>
</dbReference>